<reference evidence="8" key="2">
    <citation type="submission" date="2015-02" db="UniProtKB">
        <authorList>
            <consortium name="EnsemblMetazoa"/>
        </authorList>
    </citation>
    <scope>IDENTIFICATION</scope>
</reference>
<keyword evidence="9" id="KW-1185">Reference proteome</keyword>
<evidence type="ECO:0000256" key="3">
    <source>
        <dbReference type="ARBA" id="ARBA00022490"/>
    </source>
</evidence>
<dbReference type="AlphaFoldDB" id="T1J7N2"/>
<evidence type="ECO:0000313" key="9">
    <source>
        <dbReference type="Proteomes" id="UP000014500"/>
    </source>
</evidence>
<dbReference type="HOGENOM" id="CLU_674966_0_0_1"/>
<dbReference type="PANTHER" id="PTHR23157:SF25">
    <property type="entry name" value="GRIP AND COILED-COIL DOMAIN-CONTAINING PROTEIN 1"/>
    <property type="match status" value="1"/>
</dbReference>
<dbReference type="EMBL" id="JH431937">
    <property type="status" value="NOT_ANNOTATED_CDS"/>
    <property type="molecule type" value="Genomic_DNA"/>
</dbReference>
<dbReference type="EnsemblMetazoa" id="SMAR009687-RA">
    <property type="protein sequence ID" value="SMAR009687-PA"/>
    <property type="gene ID" value="SMAR009687"/>
</dbReference>
<dbReference type="InterPro" id="IPR051952">
    <property type="entry name" value="Golgi-autophagy_related"/>
</dbReference>
<evidence type="ECO:0000256" key="1">
    <source>
        <dbReference type="ARBA" id="ARBA00004184"/>
    </source>
</evidence>
<name>T1J7N2_STRMM</name>
<accession>T1J7N2</accession>
<evidence type="ECO:0000313" key="8">
    <source>
        <dbReference type="EnsemblMetazoa" id="SMAR009687-PA"/>
    </source>
</evidence>
<dbReference type="Gene3D" id="1.10.220.60">
    <property type="entry name" value="GRIP domain"/>
    <property type="match status" value="1"/>
</dbReference>
<feature type="domain" description="GRIP" evidence="7">
    <location>
        <begin position="331"/>
        <end position="381"/>
    </location>
</feature>
<feature type="coiled-coil region" evidence="6">
    <location>
        <begin position="137"/>
        <end position="164"/>
    </location>
</feature>
<dbReference type="PROSITE" id="PS50913">
    <property type="entry name" value="GRIP"/>
    <property type="match status" value="1"/>
</dbReference>
<dbReference type="OMA" id="HEASTQH"/>
<organism evidence="8 9">
    <name type="scientific">Strigamia maritima</name>
    <name type="common">European centipede</name>
    <name type="synonym">Geophilus maritimus</name>
    <dbReference type="NCBI Taxonomy" id="126957"/>
    <lineage>
        <taxon>Eukaryota</taxon>
        <taxon>Metazoa</taxon>
        <taxon>Ecdysozoa</taxon>
        <taxon>Arthropoda</taxon>
        <taxon>Myriapoda</taxon>
        <taxon>Chilopoda</taxon>
        <taxon>Pleurostigmophora</taxon>
        <taxon>Geophilomorpha</taxon>
        <taxon>Linotaeniidae</taxon>
        <taxon>Strigamia</taxon>
    </lineage>
</organism>
<dbReference type="STRING" id="126957.T1J7N2"/>
<dbReference type="SMART" id="SM00755">
    <property type="entry name" value="Grip"/>
    <property type="match status" value="1"/>
</dbReference>
<dbReference type="PANTHER" id="PTHR23157">
    <property type="entry name" value="GRIP AND COILED-COIL DOMAIN-CONTAINING PROTEIN 1"/>
    <property type="match status" value="1"/>
</dbReference>
<sequence length="408" mass="47213">MEERLSQQVKIGAQQINGLETRLADLSEMIGEYDRQKQHDFMMLERLKEKNCHLEMENAALAKAVDCGGEKESDESNFQLKINKLEPQSAHQSDFDDSNRWMDIEHSHCQSKYEELKNEFDLYKRTSHNNNATLKDEQLLRHQLHDLKQKLNELTSDFEENEKRHRVTIASLRSSLDENDSKQKQQVQTIKNEWQTKLSHVEQQLQRQRERSFALLEEKEKEIELLKVQLGIGKKRKNSKNDENTDSSVHLLGVAVELCKLTASDKKEAQFLHYAQELARKDVEITNLRKAKHQLEANMRQLDLKSSTKEEHLLKQLEEVTEQTLRLGRNCSREGANLEYLKNVVLSYMLSSSATSRQHMLNAIATVLKFSSKELDSSYTDSISSRGKSRKTSANICLGISEPRTCIV</sequence>
<dbReference type="InterPro" id="IPR000237">
    <property type="entry name" value="GRIP_dom"/>
</dbReference>
<evidence type="ECO:0000259" key="7">
    <source>
        <dbReference type="PROSITE" id="PS50913"/>
    </source>
</evidence>
<keyword evidence="5" id="KW-0472">Membrane</keyword>
<dbReference type="PhylomeDB" id="T1J7N2"/>
<feature type="coiled-coil region" evidence="6">
    <location>
        <begin position="278"/>
        <end position="305"/>
    </location>
</feature>
<keyword evidence="4 6" id="KW-0175">Coiled coil</keyword>
<proteinExistence type="predicted"/>
<evidence type="ECO:0000256" key="4">
    <source>
        <dbReference type="ARBA" id="ARBA00023054"/>
    </source>
</evidence>
<reference evidence="9" key="1">
    <citation type="submission" date="2011-05" db="EMBL/GenBank/DDBJ databases">
        <authorList>
            <person name="Richards S.R."/>
            <person name="Qu J."/>
            <person name="Jiang H."/>
            <person name="Jhangiani S.N."/>
            <person name="Agravi P."/>
            <person name="Goodspeed R."/>
            <person name="Gross S."/>
            <person name="Mandapat C."/>
            <person name="Jackson L."/>
            <person name="Mathew T."/>
            <person name="Pu L."/>
            <person name="Thornton R."/>
            <person name="Saada N."/>
            <person name="Wilczek-Boney K.B."/>
            <person name="Lee S."/>
            <person name="Kovar C."/>
            <person name="Wu Y."/>
            <person name="Scherer S.E."/>
            <person name="Worley K.C."/>
            <person name="Muzny D.M."/>
            <person name="Gibbs R."/>
        </authorList>
    </citation>
    <scope>NUCLEOTIDE SEQUENCE</scope>
    <source>
        <strain evidence="9">Brora</strain>
    </source>
</reference>
<feature type="coiled-coil region" evidence="6">
    <location>
        <begin position="191"/>
        <end position="229"/>
    </location>
</feature>
<evidence type="ECO:0000256" key="5">
    <source>
        <dbReference type="ARBA" id="ARBA00023136"/>
    </source>
</evidence>
<keyword evidence="3" id="KW-0963">Cytoplasm</keyword>
<dbReference type="Proteomes" id="UP000014500">
    <property type="component" value="Unassembled WGS sequence"/>
</dbReference>
<comment type="subcellular location">
    <subcellularLocation>
        <location evidence="2">Cytoplasm</location>
    </subcellularLocation>
    <subcellularLocation>
        <location evidence="1">Endomembrane system</location>
        <topology evidence="1">Peripheral membrane protein</topology>
    </subcellularLocation>
</comment>
<dbReference type="Pfam" id="PF01465">
    <property type="entry name" value="GRIP"/>
    <property type="match status" value="1"/>
</dbReference>
<evidence type="ECO:0000256" key="2">
    <source>
        <dbReference type="ARBA" id="ARBA00004496"/>
    </source>
</evidence>
<dbReference type="GO" id="GO:0005794">
    <property type="term" value="C:Golgi apparatus"/>
    <property type="evidence" value="ECO:0007669"/>
    <property type="project" value="TreeGrafter"/>
</dbReference>
<evidence type="ECO:0000256" key="6">
    <source>
        <dbReference type="SAM" id="Coils"/>
    </source>
</evidence>
<protein>
    <recommendedName>
        <fullName evidence="7">GRIP domain-containing protein</fullName>
    </recommendedName>
</protein>
<dbReference type="eggNOG" id="ENOG502QQ2S">
    <property type="taxonomic scope" value="Eukaryota"/>
</dbReference>